<dbReference type="RefSeq" id="WP_158453364.1">
    <property type="nucleotide sequence ID" value="NZ_CALICV010000125.1"/>
</dbReference>
<reference evidence="2" key="2">
    <citation type="submission" date="2015-04" db="EMBL/GenBank/DDBJ databases">
        <title>A butyrogenic pathway from the amino acid lysine in a human gut commensal.</title>
        <authorList>
            <person name="de Vos W.M."/>
            <person name="Bui N.T.P."/>
            <person name="Plugge C.M."/>
            <person name="Ritari J."/>
        </authorList>
    </citation>
    <scope>NUCLEOTIDE SEQUENCE [LARGE SCALE GENOMIC DNA]</scope>
    <source>
        <strain evidence="2">AF211</strain>
    </source>
</reference>
<protein>
    <submittedName>
        <fullName evidence="1">Uncharacterized protein</fullName>
    </submittedName>
</protein>
<accession>A0A0S2W1X0</accession>
<dbReference type="STRING" id="1297617.IB211_00840"/>
<gene>
    <name evidence="1" type="ORF">IB211_00840</name>
</gene>
<evidence type="ECO:0000313" key="2">
    <source>
        <dbReference type="Proteomes" id="UP000064844"/>
    </source>
</evidence>
<organism evidence="1 2">
    <name type="scientific">Intestinimonas butyriciproducens</name>
    <dbReference type="NCBI Taxonomy" id="1297617"/>
    <lineage>
        <taxon>Bacteria</taxon>
        <taxon>Bacillati</taxon>
        <taxon>Bacillota</taxon>
        <taxon>Clostridia</taxon>
        <taxon>Eubacteriales</taxon>
        <taxon>Intestinimonas</taxon>
    </lineage>
</organism>
<dbReference type="AlphaFoldDB" id="A0A0S2W1X0"/>
<keyword evidence="2" id="KW-1185">Reference proteome</keyword>
<reference evidence="1 2" key="1">
    <citation type="journal article" date="2015" name="Nat. Commun.">
        <title>Production of butyrate from lysine and the Amadori product fructoselysine by a human gut commensal.</title>
        <authorList>
            <person name="Bui T.P."/>
            <person name="Ritari J."/>
            <person name="Boeren S."/>
            <person name="de Waard P."/>
            <person name="Plugge C.M."/>
            <person name="de Vos W.M."/>
        </authorList>
    </citation>
    <scope>NUCLEOTIDE SEQUENCE [LARGE SCALE GENOMIC DNA]</scope>
    <source>
        <strain evidence="1 2">AF211</strain>
    </source>
</reference>
<dbReference type="KEGG" id="ibu:IB211_00840"/>
<proteinExistence type="predicted"/>
<dbReference type="EMBL" id="CP011307">
    <property type="protein sequence ID" value="ALP93234.1"/>
    <property type="molecule type" value="Genomic_DNA"/>
</dbReference>
<dbReference type="Proteomes" id="UP000064844">
    <property type="component" value="Chromosome"/>
</dbReference>
<sequence length="51" mass="5968">MNYYLSQVANEGWTFDELREKLGIESTLRYWMGNIRGDLTIIQEAVDALDK</sequence>
<name>A0A0S2W1X0_9FIRM</name>
<evidence type="ECO:0000313" key="1">
    <source>
        <dbReference type="EMBL" id="ALP93234.1"/>
    </source>
</evidence>